<dbReference type="PRINTS" id="PR00385">
    <property type="entry name" value="P450"/>
</dbReference>
<keyword evidence="7 9" id="KW-0503">Monooxygenase</keyword>
<protein>
    <recommendedName>
        <fullName evidence="13">Methyl farnesoate epoxidase</fullName>
    </recommendedName>
</protein>
<dbReference type="GO" id="GO:0006082">
    <property type="term" value="P:organic acid metabolic process"/>
    <property type="evidence" value="ECO:0007669"/>
    <property type="project" value="TreeGrafter"/>
</dbReference>
<comment type="caution">
    <text evidence="11">The sequence shown here is derived from an EMBL/GenBank/DDBJ whole genome shotgun (WGS) entry which is preliminary data.</text>
</comment>
<evidence type="ECO:0000256" key="6">
    <source>
        <dbReference type="ARBA" id="ARBA00023004"/>
    </source>
</evidence>
<evidence type="ECO:0000256" key="10">
    <source>
        <dbReference type="SAM" id="Phobius"/>
    </source>
</evidence>
<dbReference type="GO" id="GO:0005506">
    <property type="term" value="F:iron ion binding"/>
    <property type="evidence" value="ECO:0007669"/>
    <property type="project" value="InterPro"/>
</dbReference>
<keyword evidence="3 8" id="KW-0349">Heme</keyword>
<keyword evidence="12" id="KW-1185">Reference proteome</keyword>
<dbReference type="GO" id="GO:0005737">
    <property type="term" value="C:cytoplasm"/>
    <property type="evidence" value="ECO:0007669"/>
    <property type="project" value="TreeGrafter"/>
</dbReference>
<dbReference type="InterPro" id="IPR036396">
    <property type="entry name" value="Cyt_P450_sf"/>
</dbReference>
<dbReference type="Pfam" id="PF00067">
    <property type="entry name" value="p450"/>
    <property type="match status" value="1"/>
</dbReference>
<dbReference type="GO" id="GO:0006805">
    <property type="term" value="P:xenobiotic metabolic process"/>
    <property type="evidence" value="ECO:0007669"/>
    <property type="project" value="TreeGrafter"/>
</dbReference>
<dbReference type="PANTHER" id="PTHR24300:SF376">
    <property type="entry name" value="CYTOCHROME P450 15A1"/>
    <property type="match status" value="1"/>
</dbReference>
<dbReference type="InterPro" id="IPR050182">
    <property type="entry name" value="Cytochrome_P450_fam2"/>
</dbReference>
<keyword evidence="10" id="KW-0812">Transmembrane</keyword>
<feature type="transmembrane region" description="Helical" evidence="10">
    <location>
        <begin position="20"/>
        <end position="40"/>
    </location>
</feature>
<comment type="cofactor">
    <cofactor evidence="1 8">
        <name>heme</name>
        <dbReference type="ChEBI" id="CHEBI:30413"/>
    </cofactor>
</comment>
<dbReference type="InterPro" id="IPR017972">
    <property type="entry name" value="Cyt_P450_CS"/>
</dbReference>
<keyword evidence="10" id="KW-0472">Membrane</keyword>
<dbReference type="GO" id="GO:0016712">
    <property type="term" value="F:oxidoreductase activity, acting on paired donors, with incorporation or reduction of molecular oxygen, reduced flavin or flavoprotein as one donor, and incorporation of one atom of oxygen"/>
    <property type="evidence" value="ECO:0007669"/>
    <property type="project" value="TreeGrafter"/>
</dbReference>
<evidence type="ECO:0008006" key="13">
    <source>
        <dbReference type="Google" id="ProtNLM"/>
    </source>
</evidence>
<evidence type="ECO:0000256" key="8">
    <source>
        <dbReference type="PIRSR" id="PIRSR602401-1"/>
    </source>
</evidence>
<evidence type="ECO:0000256" key="3">
    <source>
        <dbReference type="ARBA" id="ARBA00022617"/>
    </source>
</evidence>
<evidence type="ECO:0000256" key="7">
    <source>
        <dbReference type="ARBA" id="ARBA00023033"/>
    </source>
</evidence>
<accession>A0AA40FRH4</accession>
<dbReference type="PROSITE" id="PS00086">
    <property type="entry name" value="CYTOCHROME_P450"/>
    <property type="match status" value="1"/>
</dbReference>
<dbReference type="InterPro" id="IPR002401">
    <property type="entry name" value="Cyt_P450_E_grp-I"/>
</dbReference>
<dbReference type="AlphaFoldDB" id="A0AA40FRH4"/>
<evidence type="ECO:0000256" key="5">
    <source>
        <dbReference type="ARBA" id="ARBA00023002"/>
    </source>
</evidence>
<evidence type="ECO:0000256" key="4">
    <source>
        <dbReference type="ARBA" id="ARBA00022723"/>
    </source>
</evidence>
<evidence type="ECO:0000313" key="12">
    <source>
        <dbReference type="Proteomes" id="UP001177670"/>
    </source>
</evidence>
<dbReference type="SUPFAM" id="SSF48264">
    <property type="entry name" value="Cytochrome P450"/>
    <property type="match status" value="1"/>
</dbReference>
<evidence type="ECO:0000256" key="9">
    <source>
        <dbReference type="RuleBase" id="RU000461"/>
    </source>
</evidence>
<dbReference type="GO" id="GO:0008395">
    <property type="term" value="F:steroid hydroxylase activity"/>
    <property type="evidence" value="ECO:0007669"/>
    <property type="project" value="TreeGrafter"/>
</dbReference>
<comment type="similarity">
    <text evidence="2 9">Belongs to the cytochrome P450 family.</text>
</comment>
<keyword evidence="10" id="KW-1133">Transmembrane helix</keyword>
<sequence length="520" mass="59927">MLGILTAFEVPKVSVHFKMLYVIISFLFVLFSIFCVYDCIKPHNFPPGPKWLPVIGCFLMFWRLKLKHKYAYLAFQNLTKTYGPILGLKLGNQKVVMISTHDLVKKVLLQQEFNGRPDGFFFRVRAFGKRKGILFTDGSTWSQCRRFTMRHLRNFGLGQSIMEKQLIVEAENLTNYLRYISAKGPVSMHTVFDIAILNSLWCMFAGHKFDYGNEKLVEILGTVHDAFRLMDTMGGIVSQMPFLRFIIPELSGYNDLMRILQKLWSFLDEEINIHEKQFPENQPQDLIDAFLLEIKNTERSDSIFDRENLLILCLDLFLAGSKTTTDTLTTTFLFLSLHSEWIKVLQEELDNVVGRSRSPILEDYSSLPLMESFLAEVQRFLILTPLGVPHKTMKNVTLGGYNIPKDTIILLDFHSVSNDPTYWDHPEKFQPQRFLDANGRFCQNNASIPFGLGKRRCPGEMLARTSLFLFFAYVIHYFDIEISPEHGEPDPNGHDGFTISPKPYYLKLTARSDIINCTAT</sequence>
<evidence type="ECO:0000256" key="2">
    <source>
        <dbReference type="ARBA" id="ARBA00010617"/>
    </source>
</evidence>
<dbReference type="Gene3D" id="1.10.630.10">
    <property type="entry name" value="Cytochrome P450"/>
    <property type="match status" value="1"/>
</dbReference>
<keyword evidence="6 8" id="KW-0408">Iron</keyword>
<evidence type="ECO:0000256" key="1">
    <source>
        <dbReference type="ARBA" id="ARBA00001971"/>
    </source>
</evidence>
<dbReference type="GO" id="GO:0020037">
    <property type="term" value="F:heme binding"/>
    <property type="evidence" value="ECO:0007669"/>
    <property type="project" value="InterPro"/>
</dbReference>
<gene>
    <name evidence="11" type="ORF">K0M31_007008</name>
</gene>
<proteinExistence type="inferred from homology"/>
<dbReference type="EMBL" id="JAHYIQ010000019">
    <property type="protein sequence ID" value="KAK1123980.1"/>
    <property type="molecule type" value="Genomic_DNA"/>
</dbReference>
<keyword evidence="5 9" id="KW-0560">Oxidoreductase</keyword>
<evidence type="ECO:0000313" key="11">
    <source>
        <dbReference type="EMBL" id="KAK1123980.1"/>
    </source>
</evidence>
<feature type="binding site" description="axial binding residue" evidence="8">
    <location>
        <position position="457"/>
    </location>
    <ligand>
        <name>heme</name>
        <dbReference type="ChEBI" id="CHEBI:30413"/>
    </ligand>
    <ligandPart>
        <name>Fe</name>
        <dbReference type="ChEBI" id="CHEBI:18248"/>
    </ligandPart>
</feature>
<organism evidence="11 12">
    <name type="scientific">Melipona bicolor</name>
    <dbReference type="NCBI Taxonomy" id="60889"/>
    <lineage>
        <taxon>Eukaryota</taxon>
        <taxon>Metazoa</taxon>
        <taxon>Ecdysozoa</taxon>
        <taxon>Arthropoda</taxon>
        <taxon>Hexapoda</taxon>
        <taxon>Insecta</taxon>
        <taxon>Pterygota</taxon>
        <taxon>Neoptera</taxon>
        <taxon>Endopterygota</taxon>
        <taxon>Hymenoptera</taxon>
        <taxon>Apocrita</taxon>
        <taxon>Aculeata</taxon>
        <taxon>Apoidea</taxon>
        <taxon>Anthophila</taxon>
        <taxon>Apidae</taxon>
        <taxon>Melipona</taxon>
    </lineage>
</organism>
<dbReference type="FunFam" id="1.10.630.10:FF:000036">
    <property type="entry name" value="CYtochrome P450 family"/>
    <property type="match status" value="1"/>
</dbReference>
<dbReference type="PANTHER" id="PTHR24300">
    <property type="entry name" value="CYTOCHROME P450 508A4-RELATED"/>
    <property type="match status" value="1"/>
</dbReference>
<dbReference type="Proteomes" id="UP001177670">
    <property type="component" value="Unassembled WGS sequence"/>
</dbReference>
<keyword evidence="4 8" id="KW-0479">Metal-binding</keyword>
<dbReference type="PRINTS" id="PR00463">
    <property type="entry name" value="EP450I"/>
</dbReference>
<reference evidence="11" key="1">
    <citation type="submission" date="2021-10" db="EMBL/GenBank/DDBJ databases">
        <title>Melipona bicolor Genome sequencing and assembly.</title>
        <authorList>
            <person name="Araujo N.S."/>
            <person name="Arias M.C."/>
        </authorList>
    </citation>
    <scope>NUCLEOTIDE SEQUENCE</scope>
    <source>
        <strain evidence="11">USP_2M_L1-L4_2017</strain>
        <tissue evidence="11">Whole body</tissue>
    </source>
</reference>
<name>A0AA40FRH4_9HYME</name>
<dbReference type="InterPro" id="IPR001128">
    <property type="entry name" value="Cyt_P450"/>
</dbReference>